<feature type="compositionally biased region" description="Polar residues" evidence="1">
    <location>
        <begin position="198"/>
        <end position="215"/>
    </location>
</feature>
<feature type="region of interest" description="Disordered" evidence="1">
    <location>
        <begin position="198"/>
        <end position="217"/>
    </location>
</feature>
<evidence type="ECO:0000256" key="1">
    <source>
        <dbReference type="SAM" id="MobiDB-lite"/>
    </source>
</evidence>
<reference evidence="2" key="1">
    <citation type="submission" date="2018-11" db="EMBL/GenBank/DDBJ databases">
        <authorList>
            <consortium name="Pathogen Informatics"/>
        </authorList>
    </citation>
    <scope>NUCLEOTIDE SEQUENCE</scope>
</reference>
<protein>
    <submittedName>
        <fullName evidence="2">Uncharacterized protein</fullName>
    </submittedName>
</protein>
<dbReference type="AlphaFoldDB" id="A0A3S5AF92"/>
<name>A0A3S5AF92_9PLAT</name>
<sequence>MEPGKSEEYLAWMRGRRSATDISWECLNAVRPEGTTSNSASVSGTIDALTLSGLVNATELTVATASGSSATLNLNSLSGLTSADLLPGKPEEGELPIMKSESASIINHQQKLSHSENLVDSITERQILLGLTTSVSIDSSAAVTGRSGLIAAGSGVLVGSVDGVSGSISSSRDLGNGTSIANGLELTGNQTTAATSLLSSHNSASAPTQTSSAEHQQLIAPGSAAVAQASLLEASTITVNLTASGLVEHSATHG</sequence>
<dbReference type="Proteomes" id="UP000784294">
    <property type="component" value="Unassembled WGS sequence"/>
</dbReference>
<evidence type="ECO:0000313" key="3">
    <source>
        <dbReference type="Proteomes" id="UP000784294"/>
    </source>
</evidence>
<dbReference type="EMBL" id="CAAALY010089962">
    <property type="protein sequence ID" value="VEL27798.1"/>
    <property type="molecule type" value="Genomic_DNA"/>
</dbReference>
<gene>
    <name evidence="2" type="ORF">PXEA_LOCUS21238</name>
</gene>
<comment type="caution">
    <text evidence="2">The sequence shown here is derived from an EMBL/GenBank/DDBJ whole genome shotgun (WGS) entry which is preliminary data.</text>
</comment>
<evidence type="ECO:0000313" key="2">
    <source>
        <dbReference type="EMBL" id="VEL27798.1"/>
    </source>
</evidence>
<organism evidence="2 3">
    <name type="scientific">Protopolystoma xenopodis</name>
    <dbReference type="NCBI Taxonomy" id="117903"/>
    <lineage>
        <taxon>Eukaryota</taxon>
        <taxon>Metazoa</taxon>
        <taxon>Spiralia</taxon>
        <taxon>Lophotrochozoa</taxon>
        <taxon>Platyhelminthes</taxon>
        <taxon>Monogenea</taxon>
        <taxon>Polyopisthocotylea</taxon>
        <taxon>Polystomatidea</taxon>
        <taxon>Polystomatidae</taxon>
        <taxon>Protopolystoma</taxon>
    </lineage>
</organism>
<keyword evidence="3" id="KW-1185">Reference proteome</keyword>
<accession>A0A3S5AF92</accession>
<proteinExistence type="predicted"/>
<dbReference type="OrthoDB" id="7930430at2759"/>